<dbReference type="Gene3D" id="3.30.710.10">
    <property type="entry name" value="Potassium Channel Kv1.1, Chain A"/>
    <property type="match status" value="1"/>
</dbReference>
<proteinExistence type="predicted"/>
<evidence type="ECO:0000313" key="4">
    <source>
        <dbReference type="Proteomes" id="UP001215151"/>
    </source>
</evidence>
<comment type="caution">
    <text evidence="3">The sequence shown here is derived from an EMBL/GenBank/DDBJ whole genome shotgun (WGS) entry which is preliminary data.</text>
</comment>
<dbReference type="Proteomes" id="UP001215151">
    <property type="component" value="Unassembled WGS sequence"/>
</dbReference>
<sequence>MSIPSSKIRSHIMNASQSQNAQQKAQAERRASEPFNREDADFLIRSSDNVTFQVHRIVLALASPVLATMLTLRQPRGSDAHRPAMDVVEDSETLDAFFRVCYPTPDPELMSLDLIRKVLDAATK</sequence>
<dbReference type="EMBL" id="JAPEVG010000038">
    <property type="protein sequence ID" value="KAJ8490201.1"/>
    <property type="molecule type" value="Genomic_DNA"/>
</dbReference>
<feature type="compositionally biased region" description="Basic and acidic residues" evidence="1">
    <location>
        <begin position="26"/>
        <end position="37"/>
    </location>
</feature>
<evidence type="ECO:0000256" key="1">
    <source>
        <dbReference type="SAM" id="MobiDB-lite"/>
    </source>
</evidence>
<gene>
    <name evidence="3" type="ORF">ONZ51_g2435</name>
</gene>
<evidence type="ECO:0000313" key="3">
    <source>
        <dbReference type="EMBL" id="KAJ8490201.1"/>
    </source>
</evidence>
<reference evidence="3" key="1">
    <citation type="submission" date="2022-11" db="EMBL/GenBank/DDBJ databases">
        <title>Genome Sequence of Cubamyces cubensis.</title>
        <authorList>
            <person name="Buettner E."/>
        </authorList>
    </citation>
    <scope>NUCLEOTIDE SEQUENCE</scope>
    <source>
        <strain evidence="3">MPL-01</strain>
    </source>
</reference>
<evidence type="ECO:0000259" key="2">
    <source>
        <dbReference type="PROSITE" id="PS50097"/>
    </source>
</evidence>
<dbReference type="InterPro" id="IPR000210">
    <property type="entry name" value="BTB/POZ_dom"/>
</dbReference>
<dbReference type="CDD" id="cd18186">
    <property type="entry name" value="BTB_POZ_ZBTB_KLHL-like"/>
    <property type="match status" value="1"/>
</dbReference>
<dbReference type="InterPro" id="IPR011333">
    <property type="entry name" value="SKP1/BTB/POZ_sf"/>
</dbReference>
<dbReference type="SUPFAM" id="SSF54695">
    <property type="entry name" value="POZ domain"/>
    <property type="match status" value="1"/>
</dbReference>
<feature type="compositionally biased region" description="Low complexity" evidence="1">
    <location>
        <begin position="14"/>
        <end position="25"/>
    </location>
</feature>
<dbReference type="AlphaFoldDB" id="A0AAD7XC17"/>
<accession>A0AAD7XC17</accession>
<feature type="region of interest" description="Disordered" evidence="1">
    <location>
        <begin position="1"/>
        <end position="37"/>
    </location>
</feature>
<dbReference type="Pfam" id="PF00651">
    <property type="entry name" value="BTB"/>
    <property type="match status" value="1"/>
</dbReference>
<keyword evidence="4" id="KW-1185">Reference proteome</keyword>
<organism evidence="3 4">
    <name type="scientific">Trametes cubensis</name>
    <dbReference type="NCBI Taxonomy" id="1111947"/>
    <lineage>
        <taxon>Eukaryota</taxon>
        <taxon>Fungi</taxon>
        <taxon>Dikarya</taxon>
        <taxon>Basidiomycota</taxon>
        <taxon>Agaricomycotina</taxon>
        <taxon>Agaricomycetes</taxon>
        <taxon>Polyporales</taxon>
        <taxon>Polyporaceae</taxon>
        <taxon>Trametes</taxon>
    </lineage>
</organism>
<name>A0AAD7XC17_9APHY</name>
<feature type="domain" description="BTB" evidence="2">
    <location>
        <begin position="40"/>
        <end position="102"/>
    </location>
</feature>
<dbReference type="PROSITE" id="PS50097">
    <property type="entry name" value="BTB"/>
    <property type="match status" value="1"/>
</dbReference>
<protein>
    <recommendedName>
        <fullName evidence="2">BTB domain-containing protein</fullName>
    </recommendedName>
</protein>